<sequence>MNEFDPDTDGRTDNAASSDRPRTDGEALIREADAQTDICEEDDDPWTGPYIEYGRDGTPTGTCYSRCRGCGREVLAGIDKRTVSHRDECRFGAERYSNN</sequence>
<reference evidence="3" key="1">
    <citation type="submission" date="2017-11" db="EMBL/GenBank/DDBJ databases">
        <authorList>
            <person name="Kajale S.C."/>
            <person name="Sharma A."/>
        </authorList>
    </citation>
    <scope>NUCLEOTIDE SEQUENCE</scope>
    <source>
        <strain evidence="3">LS1_42</strain>
    </source>
</reference>
<dbReference type="AlphaFoldDB" id="A0A8J8Q4V6"/>
<keyword evidence="4" id="KW-1185">Reference proteome</keyword>
<comment type="caution">
    <text evidence="3">The sequence shown here is derived from an EMBL/GenBank/DDBJ whole genome shotgun (WGS) entry which is preliminary data.</text>
</comment>
<dbReference type="RefSeq" id="WP_148857849.1">
    <property type="nucleotide sequence ID" value="NZ_PHNJ01000004.1"/>
</dbReference>
<evidence type="ECO:0000256" key="1">
    <source>
        <dbReference type="SAM" id="MobiDB-lite"/>
    </source>
</evidence>
<organism evidence="3 4">
    <name type="scientific">Natronococcus pandeyae</name>
    <dbReference type="NCBI Taxonomy" id="2055836"/>
    <lineage>
        <taxon>Archaea</taxon>
        <taxon>Methanobacteriati</taxon>
        <taxon>Methanobacteriota</taxon>
        <taxon>Stenosarchaea group</taxon>
        <taxon>Halobacteria</taxon>
        <taxon>Halobacteriales</taxon>
        <taxon>Natrialbaceae</taxon>
        <taxon>Natronococcus</taxon>
    </lineage>
</organism>
<proteinExistence type="predicted"/>
<feature type="region of interest" description="Disordered" evidence="1">
    <location>
        <begin position="1"/>
        <end position="29"/>
    </location>
</feature>
<evidence type="ECO:0000313" key="3">
    <source>
        <dbReference type="EMBL" id="TYL38847.1"/>
    </source>
</evidence>
<accession>A0A8J8Q4V6</accession>
<feature type="domain" description="DUF8118" evidence="2">
    <location>
        <begin position="45"/>
        <end position="89"/>
    </location>
</feature>
<dbReference type="OrthoDB" id="331404at2157"/>
<dbReference type="Pfam" id="PF26435">
    <property type="entry name" value="DUF8118"/>
    <property type="match status" value="1"/>
</dbReference>
<dbReference type="Proteomes" id="UP000766904">
    <property type="component" value="Unassembled WGS sequence"/>
</dbReference>
<gene>
    <name evidence="3" type="ORF">CV102_10070</name>
</gene>
<feature type="compositionally biased region" description="Basic and acidic residues" evidence="1">
    <location>
        <begin position="19"/>
        <end position="29"/>
    </location>
</feature>
<evidence type="ECO:0000259" key="2">
    <source>
        <dbReference type="Pfam" id="PF26435"/>
    </source>
</evidence>
<protein>
    <recommendedName>
        <fullName evidence="2">DUF8118 domain-containing protein</fullName>
    </recommendedName>
</protein>
<name>A0A8J8Q4V6_9EURY</name>
<dbReference type="EMBL" id="PHNJ01000004">
    <property type="protein sequence ID" value="TYL38847.1"/>
    <property type="molecule type" value="Genomic_DNA"/>
</dbReference>
<dbReference type="InterPro" id="IPR058431">
    <property type="entry name" value="DUF8118"/>
</dbReference>
<evidence type="ECO:0000313" key="4">
    <source>
        <dbReference type="Proteomes" id="UP000766904"/>
    </source>
</evidence>